<proteinExistence type="predicted"/>
<keyword evidence="1" id="KW-0472">Membrane</keyword>
<dbReference type="EMBL" id="BAAANF010000017">
    <property type="protein sequence ID" value="GAA1700921.1"/>
    <property type="molecule type" value="Genomic_DNA"/>
</dbReference>
<protein>
    <submittedName>
        <fullName evidence="2">Uncharacterized protein</fullName>
    </submittedName>
</protein>
<keyword evidence="3" id="KW-1185">Reference proteome</keyword>
<reference evidence="3" key="1">
    <citation type="journal article" date="2019" name="Int. J. Syst. Evol. Microbiol.">
        <title>The Global Catalogue of Microorganisms (GCM) 10K type strain sequencing project: providing services to taxonomists for standard genome sequencing and annotation.</title>
        <authorList>
            <consortium name="The Broad Institute Genomics Platform"/>
            <consortium name="The Broad Institute Genome Sequencing Center for Infectious Disease"/>
            <person name="Wu L."/>
            <person name="Ma J."/>
        </authorList>
    </citation>
    <scope>NUCLEOTIDE SEQUENCE [LARGE SCALE GENOMIC DNA]</scope>
    <source>
        <strain evidence="3">JCM 14307</strain>
    </source>
</reference>
<sequence length="57" mass="5963">MGRRVFGRGVQGDLASAYDPTVEGRAAARRVGPALLSTLYLLAAVIGLVIAIVNLPR</sequence>
<feature type="transmembrane region" description="Helical" evidence="1">
    <location>
        <begin position="34"/>
        <end position="55"/>
    </location>
</feature>
<accession>A0ABP4UC17</accession>
<evidence type="ECO:0000313" key="3">
    <source>
        <dbReference type="Proteomes" id="UP001500280"/>
    </source>
</evidence>
<organism evidence="2 3">
    <name type="scientific">Kribbella yunnanensis</name>
    <dbReference type="NCBI Taxonomy" id="190194"/>
    <lineage>
        <taxon>Bacteria</taxon>
        <taxon>Bacillati</taxon>
        <taxon>Actinomycetota</taxon>
        <taxon>Actinomycetes</taxon>
        <taxon>Propionibacteriales</taxon>
        <taxon>Kribbellaceae</taxon>
        <taxon>Kribbella</taxon>
    </lineage>
</organism>
<keyword evidence="1" id="KW-1133">Transmembrane helix</keyword>
<dbReference type="Proteomes" id="UP001500280">
    <property type="component" value="Unassembled WGS sequence"/>
</dbReference>
<name>A0ABP4UC17_9ACTN</name>
<keyword evidence="1" id="KW-0812">Transmembrane</keyword>
<evidence type="ECO:0000313" key="2">
    <source>
        <dbReference type="EMBL" id="GAA1700921.1"/>
    </source>
</evidence>
<comment type="caution">
    <text evidence="2">The sequence shown here is derived from an EMBL/GenBank/DDBJ whole genome shotgun (WGS) entry which is preliminary data.</text>
</comment>
<evidence type="ECO:0000256" key="1">
    <source>
        <dbReference type="SAM" id="Phobius"/>
    </source>
</evidence>
<gene>
    <name evidence="2" type="ORF">GCM10009745_54920</name>
</gene>